<keyword evidence="9" id="KW-0809">Transit peptide</keyword>
<accession>A0A0F7SSA9</accession>
<evidence type="ECO:0000256" key="12">
    <source>
        <dbReference type="ARBA" id="ARBA00023128"/>
    </source>
</evidence>
<evidence type="ECO:0000256" key="17">
    <source>
        <dbReference type="SAM" id="MobiDB-lite"/>
    </source>
</evidence>
<evidence type="ECO:0000256" key="1">
    <source>
        <dbReference type="ARBA" id="ARBA00003195"/>
    </source>
</evidence>
<keyword evidence="13 18" id="KW-0472">Membrane</keyword>
<keyword evidence="8" id="KW-0999">Mitochondrion inner membrane</keyword>
<evidence type="ECO:0000256" key="5">
    <source>
        <dbReference type="ARBA" id="ARBA00022448"/>
    </source>
</evidence>
<evidence type="ECO:0000256" key="10">
    <source>
        <dbReference type="ARBA" id="ARBA00022982"/>
    </source>
</evidence>
<evidence type="ECO:0000256" key="9">
    <source>
        <dbReference type="ARBA" id="ARBA00022946"/>
    </source>
</evidence>
<keyword evidence="10" id="KW-0249">Electron transport</keyword>
<evidence type="ECO:0000256" key="11">
    <source>
        <dbReference type="ARBA" id="ARBA00022989"/>
    </source>
</evidence>
<evidence type="ECO:0000256" key="18">
    <source>
        <dbReference type="SAM" id="Phobius"/>
    </source>
</evidence>
<comment type="function">
    <text evidence="1">Accessory subunit of the mitochondrial membrane respiratory chain NADH dehydrogenase (Complex I), that is believed not to be involved in catalysis. Complex I functions in the transfer of electrons from NADH to the respiratory chain. The immediate electron acceptor for the enzyme is believed to be ubiquinone.</text>
</comment>
<keyword evidence="19" id="KW-0830">Ubiquinone</keyword>
<keyword evidence="7 18" id="KW-0812">Transmembrane</keyword>
<keyword evidence="6" id="KW-0679">Respiratory chain</keyword>
<evidence type="ECO:0000256" key="14">
    <source>
        <dbReference type="ARBA" id="ARBA00030753"/>
    </source>
</evidence>
<evidence type="ECO:0000256" key="15">
    <source>
        <dbReference type="ARBA" id="ARBA00031387"/>
    </source>
</evidence>
<dbReference type="InterPro" id="IPR019329">
    <property type="entry name" value="NADH_UbQ_OxRdtase_ESSS_su"/>
</dbReference>
<proteinExistence type="inferred from homology"/>
<evidence type="ECO:0000256" key="7">
    <source>
        <dbReference type="ARBA" id="ARBA00022692"/>
    </source>
</evidence>
<evidence type="ECO:0000256" key="13">
    <source>
        <dbReference type="ARBA" id="ARBA00023136"/>
    </source>
</evidence>
<organism evidence="19">
    <name type="scientific">Phaffia rhodozyma</name>
    <name type="common">Yeast</name>
    <name type="synonym">Xanthophyllomyces dendrorhous</name>
    <dbReference type="NCBI Taxonomy" id="264483"/>
    <lineage>
        <taxon>Eukaryota</taxon>
        <taxon>Fungi</taxon>
        <taxon>Dikarya</taxon>
        <taxon>Basidiomycota</taxon>
        <taxon>Agaricomycotina</taxon>
        <taxon>Tremellomycetes</taxon>
        <taxon>Cystofilobasidiales</taxon>
        <taxon>Mrakiaceae</taxon>
        <taxon>Phaffia</taxon>
    </lineage>
</organism>
<protein>
    <recommendedName>
        <fullName evidence="4">NADH dehydrogenase [ubiquinone] 1 beta subcomplex subunit 11, mitochondrial</fullName>
    </recommendedName>
    <alternativeName>
        <fullName evidence="15">Complex I-ESSS</fullName>
    </alternativeName>
    <alternativeName>
        <fullName evidence="14">NADH-ubiquinone oxidoreductase ESSS subunit</fullName>
    </alternativeName>
</protein>
<comment type="similarity">
    <text evidence="3">Belongs to the complex I NDUFB11 subunit family.</text>
</comment>
<evidence type="ECO:0000256" key="16">
    <source>
        <dbReference type="ARBA" id="ARBA00046528"/>
    </source>
</evidence>
<reference evidence="19" key="1">
    <citation type="submission" date="2014-08" db="EMBL/GenBank/DDBJ databases">
        <authorList>
            <person name="Sharma Rahul"/>
            <person name="Thines Marco"/>
        </authorList>
    </citation>
    <scope>NUCLEOTIDE SEQUENCE</scope>
</reference>
<evidence type="ECO:0000256" key="2">
    <source>
        <dbReference type="ARBA" id="ARBA00004434"/>
    </source>
</evidence>
<dbReference type="Pfam" id="PF10183">
    <property type="entry name" value="ESSS"/>
    <property type="match status" value="1"/>
</dbReference>
<evidence type="ECO:0000256" key="3">
    <source>
        <dbReference type="ARBA" id="ARBA00008915"/>
    </source>
</evidence>
<comment type="subunit">
    <text evidence="16">Complex I is composed of 45 different subunits. Interacts with BCAP31.</text>
</comment>
<dbReference type="EMBL" id="LN483166">
    <property type="protein sequence ID" value="CED84376.1"/>
    <property type="molecule type" value="Genomic_DNA"/>
</dbReference>
<sequence>MLRPNTLVKMYRPVLFVPVSPQLLASQKRFAHGFNEPTGYLFGEKPLPKGQKRQKELWEYIFFWPMIGGAAAFCTLNYYFGGQRREWAMKEAARRLKERGEYPTYTPTVPAGVNFNPPHPDKQ</sequence>
<keyword evidence="12" id="KW-0496">Mitochondrion</keyword>
<name>A0A0F7SSA9_PHARH</name>
<evidence type="ECO:0000256" key="6">
    <source>
        <dbReference type="ARBA" id="ARBA00022660"/>
    </source>
</evidence>
<keyword evidence="11 18" id="KW-1133">Transmembrane helix</keyword>
<dbReference type="GO" id="GO:0005743">
    <property type="term" value="C:mitochondrial inner membrane"/>
    <property type="evidence" value="ECO:0007669"/>
    <property type="project" value="UniProtKB-SubCell"/>
</dbReference>
<keyword evidence="5" id="KW-0813">Transport</keyword>
<comment type="subcellular location">
    <subcellularLocation>
        <location evidence="2">Mitochondrion inner membrane</location>
        <topology evidence="2">Single-pass membrane protein</topology>
    </subcellularLocation>
</comment>
<dbReference type="AlphaFoldDB" id="A0A0F7SSA9"/>
<feature type="transmembrane region" description="Helical" evidence="18">
    <location>
        <begin position="57"/>
        <end position="80"/>
    </location>
</feature>
<feature type="region of interest" description="Disordered" evidence="17">
    <location>
        <begin position="103"/>
        <end position="123"/>
    </location>
</feature>
<evidence type="ECO:0000256" key="8">
    <source>
        <dbReference type="ARBA" id="ARBA00022792"/>
    </source>
</evidence>
<evidence type="ECO:0000313" key="19">
    <source>
        <dbReference type="EMBL" id="CED84376.1"/>
    </source>
</evidence>
<evidence type="ECO:0000256" key="4">
    <source>
        <dbReference type="ARBA" id="ARBA00018632"/>
    </source>
</evidence>